<name>A0A1B6MIG4_9HEMI</name>
<organism evidence="1">
    <name type="scientific">Graphocephala atropunctata</name>
    <dbReference type="NCBI Taxonomy" id="36148"/>
    <lineage>
        <taxon>Eukaryota</taxon>
        <taxon>Metazoa</taxon>
        <taxon>Ecdysozoa</taxon>
        <taxon>Arthropoda</taxon>
        <taxon>Hexapoda</taxon>
        <taxon>Insecta</taxon>
        <taxon>Pterygota</taxon>
        <taxon>Neoptera</taxon>
        <taxon>Paraneoptera</taxon>
        <taxon>Hemiptera</taxon>
        <taxon>Auchenorrhyncha</taxon>
        <taxon>Membracoidea</taxon>
        <taxon>Cicadellidae</taxon>
        <taxon>Cicadellinae</taxon>
        <taxon>Cicadellini</taxon>
        <taxon>Graphocephala</taxon>
    </lineage>
</organism>
<sequence length="111" mass="12370">MPFSACLMKYLYMSRAIHGYSPKSALRPLIDLRTSCRALRPQSPPLFTNGQFLCCLKSISCCFRIKTLVTSGKHTLNNINKNSIFSRSDRGTLGNVYTNAMVATALSMKDL</sequence>
<dbReference type="EMBL" id="GEBQ01004295">
    <property type="protein sequence ID" value="JAT35682.1"/>
    <property type="molecule type" value="Transcribed_RNA"/>
</dbReference>
<accession>A0A1B6MIG4</accession>
<reference evidence="1" key="1">
    <citation type="submission" date="2015-11" db="EMBL/GenBank/DDBJ databases">
        <title>De novo transcriptome assembly of four potential Pierce s Disease insect vectors from Arizona vineyards.</title>
        <authorList>
            <person name="Tassone E.E."/>
        </authorList>
    </citation>
    <scope>NUCLEOTIDE SEQUENCE</scope>
</reference>
<protein>
    <submittedName>
        <fullName evidence="1">Uncharacterized protein</fullName>
    </submittedName>
</protein>
<feature type="non-terminal residue" evidence="1">
    <location>
        <position position="111"/>
    </location>
</feature>
<evidence type="ECO:0000313" key="1">
    <source>
        <dbReference type="EMBL" id="JAT35682.1"/>
    </source>
</evidence>
<gene>
    <name evidence="1" type="ORF">g.52343</name>
</gene>
<proteinExistence type="predicted"/>
<dbReference type="AlphaFoldDB" id="A0A1B6MIG4"/>